<dbReference type="GeneID" id="94294670"/>
<protein>
    <submittedName>
        <fullName evidence="1">Uncharacterized protein</fullName>
    </submittedName>
</protein>
<dbReference type="EMBL" id="AUWU02000001">
    <property type="protein sequence ID" value="KAH0577296.1"/>
    <property type="molecule type" value="Genomic_DNA"/>
</dbReference>
<dbReference type="RefSeq" id="XP_067768069.1">
    <property type="nucleotide sequence ID" value="XM_067904587.1"/>
</dbReference>
<evidence type="ECO:0000313" key="2">
    <source>
        <dbReference type="Proteomes" id="UP000018208"/>
    </source>
</evidence>
<keyword evidence="2" id="KW-1185">Reference proteome</keyword>
<proteinExistence type="predicted"/>
<evidence type="ECO:0000313" key="1">
    <source>
        <dbReference type="EMBL" id="KAH0577296.1"/>
    </source>
</evidence>
<reference evidence="1 2" key="1">
    <citation type="journal article" date="2014" name="PLoS Genet.">
        <title>The Genome of Spironucleus salmonicida Highlights a Fish Pathogen Adapted to Fluctuating Environments.</title>
        <authorList>
            <person name="Xu F."/>
            <person name="Jerlstrom-Hultqvist J."/>
            <person name="Einarsson E."/>
            <person name="Astvaldsson A."/>
            <person name="Svard S.G."/>
            <person name="Andersson J.O."/>
        </authorList>
    </citation>
    <scope>NUCLEOTIDE SEQUENCE [LARGE SCALE GENOMIC DNA]</scope>
    <source>
        <strain evidence="1 2">ATCC 50377</strain>
    </source>
</reference>
<dbReference type="Proteomes" id="UP000018208">
    <property type="component" value="Unassembled WGS sequence"/>
</dbReference>
<name>A0A9P8S216_9EUKA</name>
<dbReference type="KEGG" id="ssao:94294670"/>
<comment type="caution">
    <text evidence="1">The sequence shown here is derived from an EMBL/GenBank/DDBJ whole genome shotgun (WGS) entry which is preliminary data.</text>
</comment>
<organism evidence="1 2">
    <name type="scientific">Spironucleus salmonicida</name>
    <dbReference type="NCBI Taxonomy" id="348837"/>
    <lineage>
        <taxon>Eukaryota</taxon>
        <taxon>Metamonada</taxon>
        <taxon>Diplomonadida</taxon>
        <taxon>Hexamitidae</taxon>
        <taxon>Hexamitinae</taxon>
        <taxon>Spironucleus</taxon>
    </lineage>
</organism>
<accession>A0A9P8S216</accession>
<sequence>MGKQRSRQHGHNSITMTEVQYTILVVGCIHLKIQTAIPQMTSFIKFQHQANKMKILLKTKTLNQNINFQYIRYDIIIIQQNSLILYIFIVNNIYSQALLPQKFTQKVNQTLQ</sequence>
<gene>
    <name evidence="1" type="ORF">SS50377_20647</name>
</gene>
<dbReference type="AlphaFoldDB" id="A0A9P8S216"/>